<feature type="domain" description="Methyltransferase" evidence="3">
    <location>
        <begin position="51"/>
        <end position="147"/>
    </location>
</feature>
<evidence type="ECO:0000256" key="2">
    <source>
        <dbReference type="ARBA" id="ARBA00022679"/>
    </source>
</evidence>
<dbReference type="PANTHER" id="PTHR43861">
    <property type="entry name" value="TRANS-ACONITATE 2-METHYLTRANSFERASE-RELATED"/>
    <property type="match status" value="1"/>
</dbReference>
<protein>
    <recommendedName>
        <fullName evidence="3">Methyltransferase domain-containing protein</fullName>
    </recommendedName>
</protein>
<accession>A0A0F3IML9</accession>
<proteinExistence type="predicted"/>
<dbReference type="OrthoDB" id="552816at2"/>
<dbReference type="EMBL" id="LAJX01000009">
    <property type="protein sequence ID" value="KJV07951.1"/>
    <property type="molecule type" value="Genomic_DNA"/>
</dbReference>
<evidence type="ECO:0000259" key="3">
    <source>
        <dbReference type="Pfam" id="PF13649"/>
    </source>
</evidence>
<dbReference type="InterPro" id="IPR029063">
    <property type="entry name" value="SAM-dependent_MTases_sf"/>
</dbReference>
<dbReference type="RefSeq" id="WP_045777842.1">
    <property type="nucleotide sequence ID" value="NZ_LAJX01000009.1"/>
</dbReference>
<dbReference type="Proteomes" id="UP000033684">
    <property type="component" value="Unassembled WGS sequence"/>
</dbReference>
<keyword evidence="1" id="KW-0489">Methyltransferase</keyword>
<evidence type="ECO:0000313" key="4">
    <source>
        <dbReference type="EMBL" id="KJV07951.1"/>
    </source>
</evidence>
<dbReference type="Pfam" id="PF13649">
    <property type="entry name" value="Methyltransf_25"/>
    <property type="match status" value="1"/>
</dbReference>
<dbReference type="Gene3D" id="3.40.50.150">
    <property type="entry name" value="Vaccinia Virus protein VP39"/>
    <property type="match status" value="1"/>
</dbReference>
<dbReference type="SUPFAM" id="SSF53335">
    <property type="entry name" value="S-adenosyl-L-methionine-dependent methyltransferases"/>
    <property type="match status" value="1"/>
</dbReference>
<keyword evidence="2" id="KW-0808">Transferase</keyword>
<comment type="caution">
    <text evidence="4">The sequence shown here is derived from an EMBL/GenBank/DDBJ whole genome shotgun (WGS) entry which is preliminary data.</text>
</comment>
<name>A0A0F3IML9_9GAMM</name>
<dbReference type="PANTHER" id="PTHR43861:SF1">
    <property type="entry name" value="TRANS-ACONITATE 2-METHYLTRANSFERASE"/>
    <property type="match status" value="1"/>
</dbReference>
<keyword evidence="5" id="KW-1185">Reference proteome</keyword>
<dbReference type="CDD" id="cd02440">
    <property type="entry name" value="AdoMet_MTases"/>
    <property type="match status" value="1"/>
</dbReference>
<reference evidence="5" key="1">
    <citation type="submission" date="2015-03" db="EMBL/GenBank/DDBJ databases">
        <title>Draft genome sequence of a novel methanotroph (Sn10-6) isolated from flooded ricefield rhizosphere in India.</title>
        <authorList>
            <person name="Pandit P.S."/>
            <person name="Pore S.D."/>
            <person name="Arora P."/>
            <person name="Kapse N.G."/>
            <person name="Dhakephalkar P.K."/>
            <person name="Rahalkar M.C."/>
        </authorList>
    </citation>
    <scope>NUCLEOTIDE SEQUENCE [LARGE SCALE GENOMIC DNA]</scope>
    <source>
        <strain evidence="5">Sn10-6</strain>
    </source>
</reference>
<organism evidence="4 5">
    <name type="scientific">Methylocucumis oryzae</name>
    <dbReference type="NCBI Taxonomy" id="1632867"/>
    <lineage>
        <taxon>Bacteria</taxon>
        <taxon>Pseudomonadati</taxon>
        <taxon>Pseudomonadota</taxon>
        <taxon>Gammaproteobacteria</taxon>
        <taxon>Methylococcales</taxon>
        <taxon>Methylococcaceae</taxon>
        <taxon>Methylocucumis</taxon>
    </lineage>
</organism>
<evidence type="ECO:0000313" key="5">
    <source>
        <dbReference type="Proteomes" id="UP000033684"/>
    </source>
</evidence>
<evidence type="ECO:0000256" key="1">
    <source>
        <dbReference type="ARBA" id="ARBA00022603"/>
    </source>
</evidence>
<dbReference type="AlphaFoldDB" id="A0A0F3IML9"/>
<gene>
    <name evidence="4" type="ORF">VZ94_01270</name>
</gene>
<reference evidence="4 5" key="2">
    <citation type="journal article" date="2016" name="Microb. Ecol.">
        <title>Genome Characteristics of a Novel Type I Methanotroph (Sn10-6) Isolated from a Flooded Indian Rice Field.</title>
        <authorList>
            <person name="Rahalkar M.C."/>
            <person name="Pandit P.S."/>
            <person name="Dhakephalkar P.K."/>
            <person name="Pore S."/>
            <person name="Arora P."/>
            <person name="Kapse N."/>
        </authorList>
    </citation>
    <scope>NUCLEOTIDE SEQUENCE [LARGE SCALE GENOMIC DNA]</scope>
    <source>
        <strain evidence="4 5">Sn10-6</strain>
    </source>
</reference>
<dbReference type="InterPro" id="IPR041698">
    <property type="entry name" value="Methyltransf_25"/>
</dbReference>
<sequence length="232" mass="26123">MTQLHEPKQDNFFQSWTIYRKIVAANNMFHEQIYADVKQLLQQQTDDFSLLDLGCGDAACLAPVLRDVAINAYTGVDLSAPALALAAENLSALSCPIQLELNDLLSFMQQQQHQYDVIFSSFALHHLSHALKAQFFQAARQSLATHGVLLLIDTFREPNEALPNYLSAYCKWINNDWIGVSAEEKALACQHIIDNDIPETLADTEQLAEQAGFAQCQEISNYRWHKVLLLSN</sequence>